<comment type="similarity">
    <text evidence="2">Belongs to the cytochrome P450 family.</text>
</comment>
<protein>
    <submittedName>
        <fullName evidence="8">Cytochrome P450</fullName>
    </submittedName>
</protein>
<evidence type="ECO:0000256" key="1">
    <source>
        <dbReference type="ARBA" id="ARBA00001971"/>
    </source>
</evidence>
<dbReference type="InterPro" id="IPR002397">
    <property type="entry name" value="Cyt_P450_B"/>
</dbReference>
<evidence type="ECO:0000256" key="7">
    <source>
        <dbReference type="ARBA" id="ARBA00023033"/>
    </source>
</evidence>
<proteinExistence type="inferred from homology"/>
<evidence type="ECO:0000313" key="8">
    <source>
        <dbReference type="EMBL" id="WIM86012.1"/>
    </source>
</evidence>
<keyword evidence="3" id="KW-0349">Heme</keyword>
<dbReference type="Gene3D" id="1.10.630.10">
    <property type="entry name" value="Cytochrome P450"/>
    <property type="match status" value="1"/>
</dbReference>
<sequence>MSTYDSIDFFTDPSLVPDPHPYFDYLRSQNPVLRLPVYNVVAVTGWEEANAVYKDPETFSNCVALGGPFPPLPFEVDCDDLTPLIEANRSQFPMFEHMVTMDPPDHTKARSILSRLLTPSRLKENEEFMWRLADRQLDEFLGNAECEFIAEYSKPFATLVIADLLGVPEDDHKQFRTVLGADRPETRVGAIDGGSVGINPLEWLDEKFCSYIEDRRANPRDDVLTSLATALYPDGTTPEVIDVSRSATFLFAAGQETTAKLLSAALQALGDRPEIQQRLREDRSLIPGFIEESLRFESPVKSDSRLAVRSTTIGGVDIPVGTVVMILPGAANRDPRRFENPHEFQIDRKNVREHMAFARGVHSCPGAPLARVEGRVSIERILDRMSDISISEPQHGPIDERRYTFEPTYILRGLSDLHLTFTPRPALAPVS</sequence>
<dbReference type="EMBL" id="CP126981">
    <property type="protein sequence ID" value="WIM86012.1"/>
    <property type="molecule type" value="Genomic_DNA"/>
</dbReference>
<name>A0ABY8VR75_9MYCO</name>
<reference evidence="8 9" key="1">
    <citation type="journal article" date="2023" name="Microbiol. Resour. Announc.">
        <title>Complete Genome Sequence of Mycobacterium wuenschmanii, a novel Nontuberculous Mycobacterium Isolated from a captive population of Amazon Milk Frogs.</title>
        <authorList>
            <person name="Hicks J."/>
            <person name="Zeineldin M."/>
            <person name="Ward H."/>
            <person name="Wuenschmann A."/>
            <person name="Camp P."/>
            <person name="Farrell D."/>
            <person name="Lehman K."/>
            <person name="Thacker T."/>
            <person name="Cuthbert E."/>
        </authorList>
    </citation>
    <scope>NUCLEOTIDE SEQUENCE [LARGE SCALE GENOMIC DNA]</scope>
    <source>
        <strain evidence="8 9">Wuenschmanii</strain>
    </source>
</reference>
<accession>A0ABY8VR75</accession>
<dbReference type="PANTHER" id="PTHR46696">
    <property type="entry name" value="P450, PUTATIVE (EUROFUNG)-RELATED"/>
    <property type="match status" value="1"/>
</dbReference>
<organism evidence="8 9">
    <name type="scientific">Candidatus Mycobacterium wuenschmannii</name>
    <dbReference type="NCBI Taxonomy" id="3027808"/>
    <lineage>
        <taxon>Bacteria</taxon>
        <taxon>Bacillati</taxon>
        <taxon>Actinomycetota</taxon>
        <taxon>Actinomycetes</taxon>
        <taxon>Mycobacteriales</taxon>
        <taxon>Mycobacteriaceae</taxon>
        <taxon>Mycobacterium</taxon>
    </lineage>
</organism>
<evidence type="ECO:0000256" key="3">
    <source>
        <dbReference type="ARBA" id="ARBA00022617"/>
    </source>
</evidence>
<dbReference type="InterPro" id="IPR036396">
    <property type="entry name" value="Cyt_P450_sf"/>
</dbReference>
<evidence type="ECO:0000256" key="2">
    <source>
        <dbReference type="ARBA" id="ARBA00010617"/>
    </source>
</evidence>
<keyword evidence="6" id="KW-0408">Iron</keyword>
<evidence type="ECO:0000256" key="4">
    <source>
        <dbReference type="ARBA" id="ARBA00022723"/>
    </source>
</evidence>
<evidence type="ECO:0000313" key="9">
    <source>
        <dbReference type="Proteomes" id="UP001236585"/>
    </source>
</evidence>
<gene>
    <name evidence="8" type="ORF">PT015_13845</name>
</gene>
<keyword evidence="5" id="KW-0560">Oxidoreductase</keyword>
<dbReference type="Proteomes" id="UP001236585">
    <property type="component" value="Chromosome"/>
</dbReference>
<evidence type="ECO:0000256" key="6">
    <source>
        <dbReference type="ARBA" id="ARBA00023004"/>
    </source>
</evidence>
<keyword evidence="9" id="KW-1185">Reference proteome</keyword>
<comment type="cofactor">
    <cofactor evidence="1">
        <name>heme</name>
        <dbReference type="ChEBI" id="CHEBI:30413"/>
    </cofactor>
</comment>
<dbReference type="SUPFAM" id="SSF48264">
    <property type="entry name" value="Cytochrome P450"/>
    <property type="match status" value="1"/>
</dbReference>
<dbReference type="RefSeq" id="WP_285185192.1">
    <property type="nucleotide sequence ID" value="NZ_CP126981.1"/>
</dbReference>
<keyword evidence="7" id="KW-0503">Monooxygenase</keyword>
<dbReference type="PANTHER" id="PTHR46696:SF4">
    <property type="entry name" value="BIOTIN BIOSYNTHESIS CYTOCHROME P450"/>
    <property type="match status" value="1"/>
</dbReference>
<evidence type="ECO:0000256" key="5">
    <source>
        <dbReference type="ARBA" id="ARBA00023002"/>
    </source>
</evidence>
<dbReference type="InterPro" id="IPR001128">
    <property type="entry name" value="Cyt_P450"/>
</dbReference>
<keyword evidence="4" id="KW-0479">Metal-binding</keyword>
<dbReference type="PRINTS" id="PR00359">
    <property type="entry name" value="BP450"/>
</dbReference>
<dbReference type="Pfam" id="PF00067">
    <property type="entry name" value="p450"/>
    <property type="match status" value="1"/>
</dbReference>